<accession>A0A917ZFY4</accession>
<dbReference type="InterPro" id="IPR007038">
    <property type="entry name" value="HupE_UreJ"/>
</dbReference>
<evidence type="ECO:0000313" key="4">
    <source>
        <dbReference type="Proteomes" id="UP000599578"/>
    </source>
</evidence>
<dbReference type="Pfam" id="PF04955">
    <property type="entry name" value="HupE_UreJ"/>
    <property type="match status" value="1"/>
</dbReference>
<dbReference type="RefSeq" id="WP_188860690.1">
    <property type="nucleotide sequence ID" value="NZ_BMLT01000005.1"/>
</dbReference>
<keyword evidence="1" id="KW-0812">Transmembrane</keyword>
<feature type="signal peptide" evidence="2">
    <location>
        <begin position="1"/>
        <end position="22"/>
    </location>
</feature>
<dbReference type="AlphaFoldDB" id="A0A917ZFY4"/>
<proteinExistence type="predicted"/>
<keyword evidence="4" id="KW-1185">Reference proteome</keyword>
<protein>
    <submittedName>
        <fullName evidence="3">Uncharacterized protein</fullName>
    </submittedName>
</protein>
<gene>
    <name evidence="3" type="ORF">GCM10011348_22470</name>
</gene>
<organism evidence="3 4">
    <name type="scientific">Marinobacterium nitratireducens</name>
    <dbReference type="NCBI Taxonomy" id="518897"/>
    <lineage>
        <taxon>Bacteria</taxon>
        <taxon>Pseudomonadati</taxon>
        <taxon>Pseudomonadota</taxon>
        <taxon>Gammaproteobacteria</taxon>
        <taxon>Oceanospirillales</taxon>
        <taxon>Oceanospirillaceae</taxon>
        <taxon>Marinobacterium</taxon>
    </lineage>
</organism>
<dbReference type="Proteomes" id="UP000599578">
    <property type="component" value="Unassembled WGS sequence"/>
</dbReference>
<name>A0A917ZFY4_9GAMM</name>
<keyword evidence="2" id="KW-0732">Signal</keyword>
<feature type="transmembrane region" description="Helical" evidence="1">
    <location>
        <begin position="38"/>
        <end position="59"/>
    </location>
</feature>
<evidence type="ECO:0000256" key="1">
    <source>
        <dbReference type="SAM" id="Phobius"/>
    </source>
</evidence>
<sequence>MNMKQKLSLTTVATLASPLALAHGEHQGSGLAGALSHQFTSLDHLAMLAVLGGALYFVLKLTRSERKRDDQEGR</sequence>
<dbReference type="EMBL" id="BMLT01000005">
    <property type="protein sequence ID" value="GGO82043.1"/>
    <property type="molecule type" value="Genomic_DNA"/>
</dbReference>
<keyword evidence="1" id="KW-1133">Transmembrane helix</keyword>
<evidence type="ECO:0000256" key="2">
    <source>
        <dbReference type="SAM" id="SignalP"/>
    </source>
</evidence>
<keyword evidence="1" id="KW-0472">Membrane</keyword>
<evidence type="ECO:0000313" key="3">
    <source>
        <dbReference type="EMBL" id="GGO82043.1"/>
    </source>
</evidence>
<feature type="chain" id="PRO_5036835864" evidence="2">
    <location>
        <begin position="23"/>
        <end position="74"/>
    </location>
</feature>
<reference evidence="3 4" key="1">
    <citation type="journal article" date="2014" name="Int. J. Syst. Evol. Microbiol.">
        <title>Complete genome sequence of Corynebacterium casei LMG S-19264T (=DSM 44701T), isolated from a smear-ripened cheese.</title>
        <authorList>
            <consortium name="US DOE Joint Genome Institute (JGI-PGF)"/>
            <person name="Walter F."/>
            <person name="Albersmeier A."/>
            <person name="Kalinowski J."/>
            <person name="Ruckert C."/>
        </authorList>
    </citation>
    <scope>NUCLEOTIDE SEQUENCE [LARGE SCALE GENOMIC DNA]</scope>
    <source>
        <strain evidence="3 4">CGMCC 1.7286</strain>
    </source>
</reference>
<comment type="caution">
    <text evidence="3">The sequence shown here is derived from an EMBL/GenBank/DDBJ whole genome shotgun (WGS) entry which is preliminary data.</text>
</comment>